<comment type="caution">
    <text evidence="1">The sequence shown here is derived from an EMBL/GenBank/DDBJ whole genome shotgun (WGS) entry which is preliminary data.</text>
</comment>
<sequence>MDAELRREPAELNEATALTATDTGVEVVSVEEQEKQISSTIEGLPDAAAILSYEY</sequence>
<dbReference type="RefSeq" id="WP_242375115.1">
    <property type="nucleotide sequence ID" value="NZ_JAKRKC020000001.1"/>
</dbReference>
<dbReference type="Proteomes" id="UP001317259">
    <property type="component" value="Unassembled WGS sequence"/>
</dbReference>
<organism evidence="1 2">
    <name type="scientific">Actinomadura luzonensis</name>
    <dbReference type="NCBI Taxonomy" id="2805427"/>
    <lineage>
        <taxon>Bacteria</taxon>
        <taxon>Bacillati</taxon>
        <taxon>Actinomycetota</taxon>
        <taxon>Actinomycetes</taxon>
        <taxon>Streptosporangiales</taxon>
        <taxon>Thermomonosporaceae</taxon>
        <taxon>Actinomadura</taxon>
    </lineage>
</organism>
<keyword evidence="2" id="KW-1185">Reference proteome</keyword>
<name>A0ABT0FSQ8_9ACTN</name>
<protein>
    <submittedName>
        <fullName evidence="1">Uncharacterized protein</fullName>
    </submittedName>
</protein>
<dbReference type="EMBL" id="JAKRKC020000001">
    <property type="protein sequence ID" value="MCK2215374.1"/>
    <property type="molecule type" value="Genomic_DNA"/>
</dbReference>
<evidence type="ECO:0000313" key="1">
    <source>
        <dbReference type="EMBL" id="MCK2215374.1"/>
    </source>
</evidence>
<reference evidence="1 2" key="1">
    <citation type="submission" date="2022-04" db="EMBL/GenBank/DDBJ databases">
        <title>Genome draft of Actinomadura sp. ATCC 31491.</title>
        <authorList>
            <person name="Shi X."/>
            <person name="Du Y."/>
        </authorList>
    </citation>
    <scope>NUCLEOTIDE SEQUENCE [LARGE SCALE GENOMIC DNA]</scope>
    <source>
        <strain evidence="1 2">ATCC 31491</strain>
    </source>
</reference>
<evidence type="ECO:0000313" key="2">
    <source>
        <dbReference type="Proteomes" id="UP001317259"/>
    </source>
</evidence>
<gene>
    <name evidence="1" type="ORF">MF672_016490</name>
</gene>
<proteinExistence type="predicted"/>
<accession>A0ABT0FSQ8</accession>